<dbReference type="CDD" id="cd01577">
    <property type="entry name" value="IPMI_Swivel"/>
    <property type="match status" value="1"/>
</dbReference>
<dbReference type="AlphaFoldDB" id="A0AAW9RCN9"/>
<dbReference type="GO" id="GO:0009098">
    <property type="term" value="P:L-leucine biosynthetic process"/>
    <property type="evidence" value="ECO:0007669"/>
    <property type="project" value="UniProtKB-UniRule"/>
</dbReference>
<evidence type="ECO:0000256" key="1">
    <source>
        <dbReference type="ARBA" id="ARBA00000491"/>
    </source>
</evidence>
<evidence type="ECO:0000256" key="3">
    <source>
        <dbReference type="ARBA" id="ARBA00004729"/>
    </source>
</evidence>
<dbReference type="InterPro" id="IPR050075">
    <property type="entry name" value="LeuD"/>
</dbReference>
<dbReference type="GO" id="GO:0003861">
    <property type="term" value="F:3-isopropylmalate dehydratase activity"/>
    <property type="evidence" value="ECO:0007669"/>
    <property type="project" value="UniProtKB-UniRule"/>
</dbReference>
<sequence>MEPFTRFESVVAVLPQENIDTDQIIPARFLTTTQRAGIGQGCFADWRFDADGNERPDFPLHRPELRGAGILAAGRNFGCGSSREHAPWALYDYGIRAVISTRIADIFRNNALKNGVLPIVVSDADWQRIAGFEGRKIVVDLEALCIELPDGSTIAFEIEAFARECLLKGVDQLGYLLLQEGAISAFEQARAA</sequence>
<gene>
    <name evidence="10 12" type="primary">leuD</name>
    <name evidence="12" type="ORF">WB794_12410</name>
</gene>
<keyword evidence="9 10" id="KW-0100">Branched-chain amino acid biosynthesis</keyword>
<comment type="catalytic activity">
    <reaction evidence="1 10">
        <text>(2R,3S)-3-isopropylmalate = (2S)-2-isopropylmalate</text>
        <dbReference type="Rhea" id="RHEA:32287"/>
        <dbReference type="ChEBI" id="CHEBI:1178"/>
        <dbReference type="ChEBI" id="CHEBI:35121"/>
        <dbReference type="EC" id="4.2.1.33"/>
    </reaction>
</comment>
<comment type="subunit">
    <text evidence="5 10">Heterodimer of LeuC and LeuD.</text>
</comment>
<evidence type="ECO:0000313" key="13">
    <source>
        <dbReference type="Proteomes" id="UP001364472"/>
    </source>
</evidence>
<dbReference type="EC" id="4.2.1.33" evidence="10"/>
<accession>A0AAW9RCN9</accession>
<evidence type="ECO:0000256" key="7">
    <source>
        <dbReference type="ARBA" id="ARBA00022605"/>
    </source>
</evidence>
<proteinExistence type="inferred from homology"/>
<dbReference type="InterPro" id="IPR015928">
    <property type="entry name" value="Aconitase/3IPM_dehydase_swvl"/>
</dbReference>
<dbReference type="InterPro" id="IPR004431">
    <property type="entry name" value="3-IsopropMal_deHydase_ssu"/>
</dbReference>
<evidence type="ECO:0000256" key="5">
    <source>
        <dbReference type="ARBA" id="ARBA00011271"/>
    </source>
</evidence>
<organism evidence="12 13">
    <name type="scientific">Denitratimonas tolerans</name>
    <dbReference type="NCBI Taxonomy" id="1338420"/>
    <lineage>
        <taxon>Bacteria</taxon>
        <taxon>Pseudomonadati</taxon>
        <taxon>Pseudomonadota</taxon>
        <taxon>Gammaproteobacteria</taxon>
        <taxon>Lysobacterales</taxon>
        <taxon>Lysobacteraceae</taxon>
        <taxon>Denitratimonas</taxon>
    </lineage>
</organism>
<keyword evidence="6 10" id="KW-0432">Leucine biosynthesis</keyword>
<dbReference type="EMBL" id="JBBDHC010000020">
    <property type="protein sequence ID" value="MEJ1250474.1"/>
    <property type="molecule type" value="Genomic_DNA"/>
</dbReference>
<dbReference type="InterPro" id="IPR033940">
    <property type="entry name" value="IPMI_Swivel"/>
</dbReference>
<keyword evidence="13" id="KW-1185">Reference proteome</keyword>
<evidence type="ECO:0000256" key="6">
    <source>
        <dbReference type="ARBA" id="ARBA00022430"/>
    </source>
</evidence>
<dbReference type="PANTHER" id="PTHR43345:SF5">
    <property type="entry name" value="3-ISOPROPYLMALATE DEHYDRATASE SMALL SUBUNIT"/>
    <property type="match status" value="1"/>
</dbReference>
<evidence type="ECO:0000256" key="2">
    <source>
        <dbReference type="ARBA" id="ARBA00002695"/>
    </source>
</evidence>
<dbReference type="Proteomes" id="UP001364472">
    <property type="component" value="Unassembled WGS sequence"/>
</dbReference>
<keyword evidence="7 10" id="KW-0028">Amino-acid biosynthesis</keyword>
<dbReference type="FunFam" id="3.20.19.10:FF:000003">
    <property type="entry name" value="3-isopropylmalate dehydratase small subunit"/>
    <property type="match status" value="1"/>
</dbReference>
<feature type="domain" description="Aconitase A/isopropylmalate dehydratase small subunit swivel" evidence="11">
    <location>
        <begin position="1"/>
        <end position="122"/>
    </location>
</feature>
<dbReference type="Gene3D" id="3.20.19.10">
    <property type="entry name" value="Aconitase, domain 4"/>
    <property type="match status" value="1"/>
</dbReference>
<comment type="function">
    <text evidence="2 10">Catalyzes the isomerization between 2-isopropylmalate and 3-isopropylmalate, via the formation of 2-isopropylmaleate.</text>
</comment>
<evidence type="ECO:0000259" key="11">
    <source>
        <dbReference type="Pfam" id="PF00694"/>
    </source>
</evidence>
<evidence type="ECO:0000256" key="9">
    <source>
        <dbReference type="ARBA" id="ARBA00023304"/>
    </source>
</evidence>
<dbReference type="HAMAP" id="MF_01031">
    <property type="entry name" value="LeuD_type1"/>
    <property type="match status" value="1"/>
</dbReference>
<dbReference type="PANTHER" id="PTHR43345">
    <property type="entry name" value="3-ISOPROPYLMALATE DEHYDRATASE SMALL SUBUNIT 2-RELATED-RELATED"/>
    <property type="match status" value="1"/>
</dbReference>
<reference evidence="12 13" key="1">
    <citation type="journal article" date="2016" name="Antonie Van Leeuwenhoek">
        <title>Denitratimonas tolerans gen. nov., sp. nov., a denitrifying bacterium isolated from a bioreactor for tannery wastewater treatment.</title>
        <authorList>
            <person name="Han S.I."/>
            <person name="Kim J.O."/>
            <person name="Lee Y.R."/>
            <person name="Ekpeghere K.I."/>
            <person name="Koh S.C."/>
            <person name="Whang K.S."/>
        </authorList>
    </citation>
    <scope>NUCLEOTIDE SEQUENCE [LARGE SCALE GENOMIC DNA]</scope>
    <source>
        <strain evidence="12 13">KACC 17565</strain>
    </source>
</reference>
<comment type="caution">
    <text evidence="12">The sequence shown here is derived from an EMBL/GenBank/DDBJ whole genome shotgun (WGS) entry which is preliminary data.</text>
</comment>
<dbReference type="SUPFAM" id="SSF52016">
    <property type="entry name" value="LeuD/IlvD-like"/>
    <property type="match status" value="1"/>
</dbReference>
<name>A0AAW9RCN9_9GAMM</name>
<comment type="similarity">
    <text evidence="4 10">Belongs to the LeuD family. LeuD type 1 subfamily.</text>
</comment>
<evidence type="ECO:0000256" key="4">
    <source>
        <dbReference type="ARBA" id="ARBA00009845"/>
    </source>
</evidence>
<dbReference type="GO" id="GO:0009316">
    <property type="term" value="C:3-isopropylmalate dehydratase complex"/>
    <property type="evidence" value="ECO:0007669"/>
    <property type="project" value="InterPro"/>
</dbReference>
<dbReference type="NCBIfam" id="NF002458">
    <property type="entry name" value="PRK01641.1"/>
    <property type="match status" value="1"/>
</dbReference>
<dbReference type="RefSeq" id="WP_337336173.1">
    <property type="nucleotide sequence ID" value="NZ_JBBDHC010000020.1"/>
</dbReference>
<protein>
    <recommendedName>
        <fullName evidence="10">3-isopropylmalate dehydratase small subunit</fullName>
        <ecNumber evidence="10">4.2.1.33</ecNumber>
    </recommendedName>
    <alternativeName>
        <fullName evidence="10">Alpha-IPM isomerase</fullName>
        <shortName evidence="10">IPMI</shortName>
    </alternativeName>
    <alternativeName>
        <fullName evidence="10">Isopropylmalate isomerase</fullName>
    </alternativeName>
</protein>
<evidence type="ECO:0000313" key="12">
    <source>
        <dbReference type="EMBL" id="MEJ1250474.1"/>
    </source>
</evidence>
<keyword evidence="8 10" id="KW-0456">Lyase</keyword>
<dbReference type="InterPro" id="IPR000573">
    <property type="entry name" value="AconitaseA/IPMdHydase_ssu_swvl"/>
</dbReference>
<comment type="pathway">
    <text evidence="3 10">Amino-acid biosynthesis; L-leucine biosynthesis; L-leucine from 3-methyl-2-oxobutanoate: step 2/4.</text>
</comment>
<dbReference type="Pfam" id="PF00694">
    <property type="entry name" value="Aconitase_C"/>
    <property type="match status" value="1"/>
</dbReference>
<evidence type="ECO:0000256" key="8">
    <source>
        <dbReference type="ARBA" id="ARBA00023239"/>
    </source>
</evidence>
<evidence type="ECO:0000256" key="10">
    <source>
        <dbReference type="HAMAP-Rule" id="MF_01031"/>
    </source>
</evidence>
<dbReference type="NCBIfam" id="TIGR00171">
    <property type="entry name" value="leuD"/>
    <property type="match status" value="1"/>
</dbReference>